<name>A0A7S3BII3_9EUKA</name>
<protein>
    <submittedName>
        <fullName evidence="3">Uncharacterized protein</fullName>
    </submittedName>
</protein>
<feature type="transmembrane region" description="Helical" evidence="2">
    <location>
        <begin position="20"/>
        <end position="42"/>
    </location>
</feature>
<reference evidence="3" key="1">
    <citation type="submission" date="2021-01" db="EMBL/GenBank/DDBJ databases">
        <authorList>
            <person name="Corre E."/>
            <person name="Pelletier E."/>
            <person name="Niang G."/>
            <person name="Scheremetjew M."/>
            <person name="Finn R."/>
            <person name="Kale V."/>
            <person name="Holt S."/>
            <person name="Cochrane G."/>
            <person name="Meng A."/>
            <person name="Brown T."/>
            <person name="Cohen L."/>
        </authorList>
    </citation>
    <scope>NUCLEOTIDE SEQUENCE</scope>
    <source>
        <strain evidence="3">CCMP281</strain>
    </source>
</reference>
<gene>
    <name evidence="3" type="ORF">HERI1096_LOCUS29868</name>
</gene>
<sequence length="112" mass="12719">MVYRQDATGPAPRKIFGFIWNSKIVVFYAGMFIFPSLAAFAWTGGRTQLSREELLASATARAKLQQEGGGNGSDAEQLQRERMAQMNRVMFETRDKDLRQDWAKKKETEGPK</sequence>
<proteinExistence type="predicted"/>
<evidence type="ECO:0000313" key="3">
    <source>
        <dbReference type="EMBL" id="CAE0133801.1"/>
    </source>
</evidence>
<evidence type="ECO:0000256" key="1">
    <source>
        <dbReference type="SAM" id="MobiDB-lite"/>
    </source>
</evidence>
<keyword evidence="2" id="KW-0812">Transmembrane</keyword>
<dbReference type="AlphaFoldDB" id="A0A7S3BII3"/>
<keyword evidence="2" id="KW-0472">Membrane</keyword>
<feature type="region of interest" description="Disordered" evidence="1">
    <location>
        <begin position="92"/>
        <end position="112"/>
    </location>
</feature>
<keyword evidence="2" id="KW-1133">Transmembrane helix</keyword>
<evidence type="ECO:0000256" key="2">
    <source>
        <dbReference type="SAM" id="Phobius"/>
    </source>
</evidence>
<organism evidence="3">
    <name type="scientific">Haptolina ericina</name>
    <dbReference type="NCBI Taxonomy" id="156174"/>
    <lineage>
        <taxon>Eukaryota</taxon>
        <taxon>Haptista</taxon>
        <taxon>Haptophyta</taxon>
        <taxon>Prymnesiophyceae</taxon>
        <taxon>Prymnesiales</taxon>
        <taxon>Prymnesiaceae</taxon>
        <taxon>Haptolina</taxon>
    </lineage>
</organism>
<accession>A0A7S3BII3</accession>
<dbReference type="EMBL" id="HBHX01054179">
    <property type="protein sequence ID" value="CAE0133801.1"/>
    <property type="molecule type" value="Transcribed_RNA"/>
</dbReference>